<evidence type="ECO:0000256" key="2">
    <source>
        <dbReference type="SAM" id="SignalP"/>
    </source>
</evidence>
<dbReference type="InterPro" id="IPR007730">
    <property type="entry name" value="SPOR-like_dom"/>
</dbReference>
<sequence length="235" mass="25903">MSKNLFLTLSICCSLLTGLSGCSMMQDDPGQQDRGEAVPQRVQQPATIPKFEEHLHEWQDIKPGIERLVAIEGELTELIDQLNTIITENEAAKQPAPAQSRQQLAAAGSATKSQVMPEAIKKTEPAVAAKPTPEPVTQSAATGPAYTLQLYSLSNQQQVRPTWYRLQHKHPAILGKLKAIFERINIKQKVFYRVKAGKFSDSFQADEMCSRLKALGTQCIPTEYKGQPLSELSGS</sequence>
<dbReference type="InterPro" id="IPR036680">
    <property type="entry name" value="SPOR-like_sf"/>
</dbReference>
<gene>
    <name evidence="4" type="ORF">H3N35_00870</name>
</gene>
<evidence type="ECO:0000259" key="3">
    <source>
        <dbReference type="PROSITE" id="PS51724"/>
    </source>
</evidence>
<dbReference type="Pfam" id="PF05036">
    <property type="entry name" value="SPOR"/>
    <property type="match status" value="1"/>
</dbReference>
<dbReference type="PROSITE" id="PS51257">
    <property type="entry name" value="PROKAR_LIPOPROTEIN"/>
    <property type="match status" value="1"/>
</dbReference>
<proteinExistence type="predicted"/>
<accession>A0ABY7VF42</accession>
<dbReference type="RefSeq" id="WP_274052333.1">
    <property type="nucleotide sequence ID" value="NZ_CP059693.1"/>
</dbReference>
<name>A0ABY7VF42_9GAMM</name>
<evidence type="ECO:0000313" key="4">
    <source>
        <dbReference type="EMBL" id="WDE12075.1"/>
    </source>
</evidence>
<dbReference type="PROSITE" id="PS51724">
    <property type="entry name" value="SPOR"/>
    <property type="match status" value="1"/>
</dbReference>
<dbReference type="Gene3D" id="3.30.70.1070">
    <property type="entry name" value="Sporulation related repeat"/>
    <property type="match status" value="1"/>
</dbReference>
<dbReference type="SUPFAM" id="SSF110997">
    <property type="entry name" value="Sporulation related repeat"/>
    <property type="match status" value="1"/>
</dbReference>
<feature type="chain" id="PRO_5046448035" evidence="2">
    <location>
        <begin position="26"/>
        <end position="235"/>
    </location>
</feature>
<dbReference type="EMBL" id="CP059693">
    <property type="protein sequence ID" value="WDE12075.1"/>
    <property type="molecule type" value="Genomic_DNA"/>
</dbReference>
<feature type="region of interest" description="Disordered" evidence="1">
    <location>
        <begin position="92"/>
        <end position="115"/>
    </location>
</feature>
<keyword evidence="5" id="KW-1185">Reference proteome</keyword>
<evidence type="ECO:0000313" key="5">
    <source>
        <dbReference type="Proteomes" id="UP001215231"/>
    </source>
</evidence>
<feature type="domain" description="SPOR" evidence="3">
    <location>
        <begin position="140"/>
        <end position="224"/>
    </location>
</feature>
<protein>
    <submittedName>
        <fullName evidence="4">SPOR domain-containing protein</fullName>
    </submittedName>
</protein>
<reference evidence="4 5" key="1">
    <citation type="journal article" date="2022" name="Mar. Drugs">
        <title>Bioassay-Guided Fractionation Leads to the Detection of Cholic Acid Generated by the Rare Thalassomonas sp.</title>
        <authorList>
            <person name="Pheiffer F."/>
            <person name="Schneider Y.K."/>
            <person name="Hansen E.H."/>
            <person name="Andersen J.H."/>
            <person name="Isaksson J."/>
            <person name="Busche T."/>
            <person name="R C."/>
            <person name="Kalinowski J."/>
            <person name="Zyl L.V."/>
            <person name="Trindade M."/>
        </authorList>
    </citation>
    <scope>NUCLEOTIDE SEQUENCE [LARGE SCALE GENOMIC DNA]</scope>
    <source>
        <strain evidence="4 5">A5K-61T</strain>
    </source>
</reference>
<keyword evidence="2" id="KW-0732">Signal</keyword>
<organism evidence="4 5">
    <name type="scientific">Thalassomonas haliotis</name>
    <dbReference type="NCBI Taxonomy" id="485448"/>
    <lineage>
        <taxon>Bacteria</taxon>
        <taxon>Pseudomonadati</taxon>
        <taxon>Pseudomonadota</taxon>
        <taxon>Gammaproteobacteria</taxon>
        <taxon>Alteromonadales</taxon>
        <taxon>Colwelliaceae</taxon>
        <taxon>Thalassomonas</taxon>
    </lineage>
</organism>
<evidence type="ECO:0000256" key="1">
    <source>
        <dbReference type="SAM" id="MobiDB-lite"/>
    </source>
</evidence>
<dbReference type="Proteomes" id="UP001215231">
    <property type="component" value="Chromosome"/>
</dbReference>
<feature type="signal peptide" evidence="2">
    <location>
        <begin position="1"/>
        <end position="25"/>
    </location>
</feature>